<name>A0A382X1W8_9ZZZZ</name>
<protein>
    <submittedName>
        <fullName evidence="1">Uncharacterized protein</fullName>
    </submittedName>
</protein>
<reference evidence="1" key="1">
    <citation type="submission" date="2018-05" db="EMBL/GenBank/DDBJ databases">
        <authorList>
            <person name="Lanie J.A."/>
            <person name="Ng W.-L."/>
            <person name="Kazmierczak K.M."/>
            <person name="Andrzejewski T.M."/>
            <person name="Davidsen T.M."/>
            <person name="Wayne K.J."/>
            <person name="Tettelin H."/>
            <person name="Glass J.I."/>
            <person name="Rusch D."/>
            <person name="Podicherti R."/>
            <person name="Tsui H.-C.T."/>
            <person name="Winkler M.E."/>
        </authorList>
    </citation>
    <scope>NUCLEOTIDE SEQUENCE</scope>
</reference>
<dbReference type="EMBL" id="UINC01164153">
    <property type="protein sequence ID" value="SVD64850.1"/>
    <property type="molecule type" value="Genomic_DNA"/>
</dbReference>
<sequence length="78" mass="8799">MQDAKEVWPKSKALRMEQQGKPCALVFYYPANFMILDCCPNLHRTTTDFTISNETLLSLSIIQYNLNGLTAKRASNGS</sequence>
<gene>
    <name evidence="1" type="ORF">METZ01_LOCUS417704</name>
</gene>
<accession>A0A382X1W8</accession>
<proteinExistence type="predicted"/>
<organism evidence="1">
    <name type="scientific">marine metagenome</name>
    <dbReference type="NCBI Taxonomy" id="408172"/>
    <lineage>
        <taxon>unclassified sequences</taxon>
        <taxon>metagenomes</taxon>
        <taxon>ecological metagenomes</taxon>
    </lineage>
</organism>
<evidence type="ECO:0000313" key="1">
    <source>
        <dbReference type="EMBL" id="SVD64850.1"/>
    </source>
</evidence>
<dbReference type="AlphaFoldDB" id="A0A382X1W8"/>